<accession>A0A3B0N7U4</accession>
<reference evidence="4" key="1">
    <citation type="submission" date="2018-07" db="EMBL/GenBank/DDBJ databases">
        <authorList>
            <person name="Quirk P.G."/>
            <person name="Krulwich T.A."/>
        </authorList>
    </citation>
    <scope>NUCLEOTIDE SEQUENCE</scope>
    <source>
        <strain evidence="4">Anand</strain>
    </source>
</reference>
<feature type="signal peptide" evidence="2">
    <location>
        <begin position="1"/>
        <end position="23"/>
    </location>
</feature>
<dbReference type="EMBL" id="UIVT01000001">
    <property type="protein sequence ID" value="SVP89117.1"/>
    <property type="molecule type" value="Genomic_DNA"/>
</dbReference>
<protein>
    <submittedName>
        <fullName evidence="4">Uncharacterized protein</fullName>
    </submittedName>
</protein>
<keyword evidence="1" id="KW-0812">Transmembrane</keyword>
<dbReference type="AlphaFoldDB" id="A0A3B0N7U4"/>
<gene>
    <name evidence="3" type="ORF">TAT_000096900</name>
    <name evidence="4" type="ORF">TAV_000096300</name>
</gene>
<evidence type="ECO:0000313" key="4">
    <source>
        <dbReference type="EMBL" id="SVP90258.1"/>
    </source>
</evidence>
<sequence length="330" mass="37979">MYSLLFFYLYYSFIGFSCKLVSSADFTLNLDQKSSNDQLLVNHTYHYGIASIEFFTQPGYHAVSVVQGKLPVWTAAHDERVDEAVLYFGTEALSLLYLNVKEAGTSMYKYFVKVKGKWAEVLEPVANFFVDIDRTAYTADELDTFALDIMTKYNRDMLTQHLSYPQSYNFIIEPIDYCSLDIQNPSRYSIMKQTMIGAIFSYIFTPKIDFGFSKVTYDGHVLWSTDSNRVLCSSVWTYFKGEFDTLILVSLYDFVSKKAAFLHFKKTDSLIVASSERDFQRQIVKMTSAEYDEKDIKSYINGYLTERDFAFILSPILAIVVILSALIITH</sequence>
<evidence type="ECO:0000256" key="2">
    <source>
        <dbReference type="SAM" id="SignalP"/>
    </source>
</evidence>
<feature type="chain" id="PRO_5033366997" evidence="2">
    <location>
        <begin position="24"/>
        <end position="330"/>
    </location>
</feature>
<name>A0A3B0N7U4_THEAN</name>
<dbReference type="EMBL" id="UIVS01000001">
    <property type="protein sequence ID" value="SVP90258.1"/>
    <property type="molecule type" value="Genomic_DNA"/>
</dbReference>
<evidence type="ECO:0000313" key="3">
    <source>
        <dbReference type="EMBL" id="SVP89117.1"/>
    </source>
</evidence>
<keyword evidence="2" id="KW-0732">Signal</keyword>
<organism evidence="4">
    <name type="scientific">Theileria annulata</name>
    <dbReference type="NCBI Taxonomy" id="5874"/>
    <lineage>
        <taxon>Eukaryota</taxon>
        <taxon>Sar</taxon>
        <taxon>Alveolata</taxon>
        <taxon>Apicomplexa</taxon>
        <taxon>Aconoidasida</taxon>
        <taxon>Piroplasmida</taxon>
        <taxon>Theileriidae</taxon>
        <taxon>Theileria</taxon>
    </lineage>
</organism>
<evidence type="ECO:0000256" key="1">
    <source>
        <dbReference type="SAM" id="Phobius"/>
    </source>
</evidence>
<keyword evidence="1" id="KW-1133">Transmembrane helix</keyword>
<keyword evidence="1" id="KW-0472">Membrane</keyword>
<dbReference type="Pfam" id="PF04385">
    <property type="entry name" value="FAINT"/>
    <property type="match status" value="2"/>
</dbReference>
<feature type="transmembrane region" description="Helical" evidence="1">
    <location>
        <begin position="309"/>
        <end position="328"/>
    </location>
</feature>
<dbReference type="InterPro" id="IPR007480">
    <property type="entry name" value="DUF529"/>
</dbReference>
<dbReference type="VEuPathDB" id="PiroplasmaDB:TA16125"/>
<proteinExistence type="predicted"/>